<reference evidence="3" key="2">
    <citation type="submission" date="2022-06" db="UniProtKB">
        <authorList>
            <consortium name="EnsemblMetazoa"/>
        </authorList>
    </citation>
    <scope>IDENTIFICATION</scope>
</reference>
<feature type="compositionally biased region" description="Polar residues" evidence="1">
    <location>
        <begin position="208"/>
        <end position="223"/>
    </location>
</feature>
<dbReference type="Proteomes" id="UP000007819">
    <property type="component" value="Unassembled WGS sequence"/>
</dbReference>
<organism evidence="3 4">
    <name type="scientific">Acyrthosiphon pisum</name>
    <name type="common">Pea aphid</name>
    <dbReference type="NCBI Taxonomy" id="7029"/>
    <lineage>
        <taxon>Eukaryota</taxon>
        <taxon>Metazoa</taxon>
        <taxon>Ecdysozoa</taxon>
        <taxon>Arthropoda</taxon>
        <taxon>Hexapoda</taxon>
        <taxon>Insecta</taxon>
        <taxon>Pterygota</taxon>
        <taxon>Neoptera</taxon>
        <taxon>Paraneoptera</taxon>
        <taxon>Hemiptera</taxon>
        <taxon>Sternorrhyncha</taxon>
        <taxon>Aphidomorpha</taxon>
        <taxon>Aphidoidea</taxon>
        <taxon>Aphididae</taxon>
        <taxon>Macrosiphini</taxon>
        <taxon>Acyrthosiphon</taxon>
    </lineage>
</organism>
<keyword evidence="2" id="KW-0732">Signal</keyword>
<dbReference type="GeneID" id="107885264"/>
<evidence type="ECO:0000256" key="1">
    <source>
        <dbReference type="SAM" id="MobiDB-lite"/>
    </source>
</evidence>
<dbReference type="AlphaFoldDB" id="A0A8R2D6Y4"/>
<name>A0A8R2D6Y4_ACYPI</name>
<dbReference type="EnsemblMetazoa" id="XM_016808865.2">
    <property type="protein sequence ID" value="XP_016664354.1"/>
    <property type="gene ID" value="LOC107885264"/>
</dbReference>
<feature type="signal peptide" evidence="2">
    <location>
        <begin position="1"/>
        <end position="19"/>
    </location>
</feature>
<evidence type="ECO:0000313" key="3">
    <source>
        <dbReference type="EnsemblMetazoa" id="XP_016664354.1"/>
    </source>
</evidence>
<reference evidence="4" key="1">
    <citation type="submission" date="2010-06" db="EMBL/GenBank/DDBJ databases">
        <authorList>
            <person name="Jiang H."/>
            <person name="Abraham K."/>
            <person name="Ali S."/>
            <person name="Alsbrooks S.L."/>
            <person name="Anim B.N."/>
            <person name="Anosike U.S."/>
            <person name="Attaway T."/>
            <person name="Bandaranaike D.P."/>
            <person name="Battles P.K."/>
            <person name="Bell S.N."/>
            <person name="Bell A.V."/>
            <person name="Beltran B."/>
            <person name="Bickham C."/>
            <person name="Bustamante Y."/>
            <person name="Caleb T."/>
            <person name="Canada A."/>
            <person name="Cardenas V."/>
            <person name="Carter K."/>
            <person name="Chacko J."/>
            <person name="Chandrabose M.N."/>
            <person name="Chavez D."/>
            <person name="Chavez A."/>
            <person name="Chen L."/>
            <person name="Chu H.-S."/>
            <person name="Claassen K.J."/>
            <person name="Cockrell R."/>
            <person name="Collins M."/>
            <person name="Cooper J.A."/>
            <person name="Cree A."/>
            <person name="Curry S.M."/>
            <person name="Da Y."/>
            <person name="Dao M.D."/>
            <person name="Das B."/>
            <person name="Davila M.-L."/>
            <person name="Davy-Carroll L."/>
            <person name="Denson S."/>
            <person name="Dinh H."/>
            <person name="Ebong V.E."/>
            <person name="Edwards J.R."/>
            <person name="Egan A."/>
            <person name="El-Daye J."/>
            <person name="Escobedo L."/>
            <person name="Fernandez S."/>
            <person name="Fernando P.R."/>
            <person name="Flagg N."/>
            <person name="Forbes L.D."/>
            <person name="Fowler R.G."/>
            <person name="Fu Q."/>
            <person name="Gabisi R.A."/>
            <person name="Ganer J."/>
            <person name="Garbino Pronczuk A."/>
            <person name="Garcia R.M."/>
            <person name="Garner T."/>
            <person name="Garrett T.E."/>
            <person name="Gonzalez D.A."/>
            <person name="Hamid H."/>
            <person name="Hawkins E.S."/>
            <person name="Hirani K."/>
            <person name="Hogues M.E."/>
            <person name="Hollins B."/>
            <person name="Hsiao C.-H."/>
            <person name="Jabil R."/>
            <person name="James M.L."/>
            <person name="Jhangiani S.N."/>
            <person name="Johnson B."/>
            <person name="Johnson Q."/>
            <person name="Joshi V."/>
            <person name="Kalu J.B."/>
            <person name="Kam C."/>
            <person name="Kashfia A."/>
            <person name="Keebler J."/>
            <person name="Kisamo H."/>
            <person name="Kovar C.L."/>
            <person name="Lago L.A."/>
            <person name="Lai C.-Y."/>
            <person name="Laidlaw J."/>
            <person name="Lara F."/>
            <person name="Le T.-K."/>
            <person name="Lee S.L."/>
            <person name="Legall F.H."/>
            <person name="Lemon S.J."/>
            <person name="Lewis L.R."/>
            <person name="Li B."/>
            <person name="Liu Y."/>
            <person name="Liu Y.-S."/>
            <person name="Lopez J."/>
            <person name="Lozado R.J."/>
            <person name="Lu J."/>
            <person name="Madu R.C."/>
            <person name="Maheshwari M."/>
            <person name="Maheshwari R."/>
            <person name="Malloy K."/>
            <person name="Martinez E."/>
            <person name="Mathew T."/>
            <person name="Mercado I.C."/>
            <person name="Mercado C."/>
            <person name="Meyer B."/>
            <person name="Montgomery K."/>
            <person name="Morgan M.B."/>
            <person name="Munidasa M."/>
            <person name="Nazareth L.V."/>
            <person name="Nelson J."/>
            <person name="Ng B.M."/>
            <person name="Nguyen N.B."/>
            <person name="Nguyen P.Q."/>
            <person name="Nguyen T."/>
            <person name="Obregon M."/>
            <person name="Okwuonu G.O."/>
            <person name="Onwere C.G."/>
            <person name="Orozco G."/>
            <person name="Parra A."/>
            <person name="Patel S."/>
            <person name="Patil S."/>
            <person name="Perez A."/>
            <person name="Perez Y."/>
            <person name="Pham C."/>
            <person name="Primus E.L."/>
            <person name="Pu L.-L."/>
            <person name="Puazo M."/>
            <person name="Qin X."/>
            <person name="Quiroz J.B."/>
            <person name="Reese J."/>
            <person name="Richards S."/>
            <person name="Rives C.M."/>
            <person name="Robberts R."/>
            <person name="Ruiz S.J."/>
            <person name="Ruiz M.J."/>
            <person name="Santibanez J."/>
            <person name="Schneider B.W."/>
            <person name="Sisson I."/>
            <person name="Smith M."/>
            <person name="Sodergren E."/>
            <person name="Song X.-Z."/>
            <person name="Song B.B."/>
            <person name="Summersgill H."/>
            <person name="Thelus R."/>
            <person name="Thornton R.D."/>
            <person name="Trejos Z.Y."/>
            <person name="Usmani K."/>
            <person name="Vattathil S."/>
            <person name="Villasana D."/>
            <person name="Walker D.L."/>
            <person name="Wang S."/>
            <person name="Wang K."/>
            <person name="White C.S."/>
            <person name="Williams A.C."/>
            <person name="Williamson J."/>
            <person name="Wilson K."/>
            <person name="Woghiren I.O."/>
            <person name="Woodworth J.R."/>
            <person name="Worley K.C."/>
            <person name="Wright R.A."/>
            <person name="Wu W."/>
            <person name="Young L."/>
            <person name="Zhang L."/>
            <person name="Zhang J."/>
            <person name="Zhu Y."/>
            <person name="Muzny D.M."/>
            <person name="Weinstock G."/>
            <person name="Gibbs R.A."/>
        </authorList>
    </citation>
    <scope>NUCLEOTIDE SEQUENCE [LARGE SCALE GENOMIC DNA]</scope>
    <source>
        <strain evidence="4">LSR1</strain>
    </source>
</reference>
<proteinExistence type="predicted"/>
<feature type="region of interest" description="Disordered" evidence="1">
    <location>
        <begin position="286"/>
        <end position="306"/>
    </location>
</feature>
<dbReference type="OrthoDB" id="10603353at2759"/>
<evidence type="ECO:0000256" key="2">
    <source>
        <dbReference type="SAM" id="SignalP"/>
    </source>
</evidence>
<evidence type="ECO:0000313" key="4">
    <source>
        <dbReference type="Proteomes" id="UP000007819"/>
    </source>
</evidence>
<dbReference type="RefSeq" id="XP_016664354.1">
    <property type="nucleotide sequence ID" value="XM_016808865.2"/>
</dbReference>
<feature type="chain" id="PRO_5035905234" evidence="2">
    <location>
        <begin position="20"/>
        <end position="306"/>
    </location>
</feature>
<sequence length="306" mass="33172">MSLIFALFYLTFITVCKLAEEIMRKVHLEHLQNGDCRYKSEDAPTSASPSRKDKFAQVNIWGPCAPYRRGRVMYSSRPNNGTESEPAAVRSRCPPARNVADHRFRCTATAPTFPARNVADHRFRCTATAPTFPARNMADHRFMCTSTAPTFPARNVVDHQIKCPPTPPNVPAQNVTPASDTTSSRPIAGYKNVADHQIKCPPTPPNVPAQNVTPASDTTLSRPTTPREFYVGPAMFVVWRQSAPNVAGCPPPPPVPEFYVGPAWFDVNGPPPLPCCVAASRFTYPPPPPQRSGPGVAGVPAAAGSA</sequence>
<feature type="compositionally biased region" description="Low complexity" evidence="1">
    <location>
        <begin position="292"/>
        <end position="306"/>
    </location>
</feature>
<accession>A0A8R2D6Y4</accession>
<keyword evidence="4" id="KW-1185">Reference proteome</keyword>
<feature type="region of interest" description="Disordered" evidence="1">
    <location>
        <begin position="203"/>
        <end position="223"/>
    </location>
</feature>
<protein>
    <submittedName>
        <fullName evidence="3">Uncharacterized protein</fullName>
    </submittedName>
</protein>
<dbReference type="KEGG" id="api:107885264"/>